<protein>
    <submittedName>
        <fullName evidence="2">Uncharacterized protein</fullName>
    </submittedName>
</protein>
<accession>A0A0A9AA44</accession>
<feature type="region of interest" description="Disordered" evidence="1">
    <location>
        <begin position="1"/>
        <end position="41"/>
    </location>
</feature>
<reference evidence="2" key="1">
    <citation type="submission" date="2014-09" db="EMBL/GenBank/DDBJ databases">
        <authorList>
            <person name="Magalhaes I.L.F."/>
            <person name="Oliveira U."/>
            <person name="Santos F.R."/>
            <person name="Vidigal T.H.D.A."/>
            <person name="Brescovit A.D."/>
            <person name="Santos A.J."/>
        </authorList>
    </citation>
    <scope>NUCLEOTIDE SEQUENCE</scope>
    <source>
        <tissue evidence="2">Shoot tissue taken approximately 20 cm above the soil surface</tissue>
    </source>
</reference>
<sequence>MAADTAAMSSAWAAGTGPSGSGFRRRRAAPRKESRARQSAT</sequence>
<dbReference type="AlphaFoldDB" id="A0A0A9AA44"/>
<reference evidence="2" key="2">
    <citation type="journal article" date="2015" name="Data Brief">
        <title>Shoot transcriptome of the giant reed, Arundo donax.</title>
        <authorList>
            <person name="Barrero R.A."/>
            <person name="Guerrero F.D."/>
            <person name="Moolhuijzen P."/>
            <person name="Goolsby J.A."/>
            <person name="Tidwell J."/>
            <person name="Bellgard S.E."/>
            <person name="Bellgard M.I."/>
        </authorList>
    </citation>
    <scope>NUCLEOTIDE SEQUENCE</scope>
    <source>
        <tissue evidence="2">Shoot tissue taken approximately 20 cm above the soil surface</tissue>
    </source>
</reference>
<feature type="compositionally biased region" description="Low complexity" evidence="1">
    <location>
        <begin position="1"/>
        <end position="16"/>
    </location>
</feature>
<name>A0A0A9AA44_ARUDO</name>
<evidence type="ECO:0000256" key="1">
    <source>
        <dbReference type="SAM" id="MobiDB-lite"/>
    </source>
</evidence>
<evidence type="ECO:0000313" key="2">
    <source>
        <dbReference type="EMBL" id="JAD45870.1"/>
    </source>
</evidence>
<feature type="compositionally biased region" description="Basic and acidic residues" evidence="1">
    <location>
        <begin position="30"/>
        <end position="41"/>
    </location>
</feature>
<dbReference type="EMBL" id="GBRH01252025">
    <property type="protein sequence ID" value="JAD45870.1"/>
    <property type="molecule type" value="Transcribed_RNA"/>
</dbReference>
<organism evidence="2">
    <name type="scientific">Arundo donax</name>
    <name type="common">Giant reed</name>
    <name type="synonym">Donax arundinaceus</name>
    <dbReference type="NCBI Taxonomy" id="35708"/>
    <lineage>
        <taxon>Eukaryota</taxon>
        <taxon>Viridiplantae</taxon>
        <taxon>Streptophyta</taxon>
        <taxon>Embryophyta</taxon>
        <taxon>Tracheophyta</taxon>
        <taxon>Spermatophyta</taxon>
        <taxon>Magnoliopsida</taxon>
        <taxon>Liliopsida</taxon>
        <taxon>Poales</taxon>
        <taxon>Poaceae</taxon>
        <taxon>PACMAD clade</taxon>
        <taxon>Arundinoideae</taxon>
        <taxon>Arundineae</taxon>
        <taxon>Arundo</taxon>
    </lineage>
</organism>
<proteinExistence type="predicted"/>